<dbReference type="Proteomes" id="UP000318801">
    <property type="component" value="Unassembled WGS sequence"/>
</dbReference>
<keyword evidence="3" id="KW-1185">Reference proteome</keyword>
<reference evidence="2 3" key="1">
    <citation type="submission" date="2019-06" db="EMBL/GenBank/DDBJ databases">
        <authorList>
            <person name="Li M."/>
        </authorList>
    </citation>
    <scope>NUCLEOTIDE SEQUENCE [LARGE SCALE GENOMIC DNA]</scope>
    <source>
        <strain evidence="2 3">BGMRC2036</strain>
    </source>
</reference>
<dbReference type="GO" id="GO:0000166">
    <property type="term" value="F:nucleotide binding"/>
    <property type="evidence" value="ECO:0007669"/>
    <property type="project" value="InterPro"/>
</dbReference>
<feature type="domain" description="Gfo/Idh/MocA-like oxidoreductase N-terminal" evidence="1">
    <location>
        <begin position="4"/>
        <end position="115"/>
    </location>
</feature>
<protein>
    <submittedName>
        <fullName evidence="2">Gfo/Idh/MocA family oxidoreductase</fullName>
    </submittedName>
</protein>
<accession>A0A506UCX4</accession>
<dbReference type="EMBL" id="VHLG01000004">
    <property type="protein sequence ID" value="TPW30971.1"/>
    <property type="molecule type" value="Genomic_DNA"/>
</dbReference>
<evidence type="ECO:0000313" key="2">
    <source>
        <dbReference type="EMBL" id="TPW30971.1"/>
    </source>
</evidence>
<dbReference type="SUPFAM" id="SSF51735">
    <property type="entry name" value="NAD(P)-binding Rossmann-fold domains"/>
    <property type="match status" value="1"/>
</dbReference>
<proteinExistence type="predicted"/>
<evidence type="ECO:0000313" key="3">
    <source>
        <dbReference type="Proteomes" id="UP000318801"/>
    </source>
</evidence>
<name>A0A506UCX4_9HYPH</name>
<evidence type="ECO:0000259" key="1">
    <source>
        <dbReference type="Pfam" id="PF01408"/>
    </source>
</evidence>
<sequence>MAPIQFAVVGSGWRAEFFLRAAKALPAHFAVSGIVTGRDAADRNALSNQWQTPVFATIEDLLAATKPAFTVLSVKREAIFARMAELAWANMPILAETPPAADLEGLKQVHDLVQAGAKIEVAEQYFLHPVLTAMRTLIGEGMIGTPSYAHVSIMQTYHGISMMRKLLGIGFENATVTATRVSLPVVKGPGRYEQPAQYEVIPADQTIATFDFGSQIGLYDFADSQHRSRIRAPRITVRGERGEITPERLDHLLDERTPVSLPLIRKDTGHFVNFEGYRHAGIMAGDRWIYQNPFADASMADDDIAVATCLMNMRRYVEDGISSYSFAEAAQDCYLAEVMNQAAATKSAITTTSQIWAGAFSR</sequence>
<dbReference type="InterPro" id="IPR000683">
    <property type="entry name" value="Gfo/Idh/MocA-like_OxRdtase_N"/>
</dbReference>
<dbReference type="InterPro" id="IPR036291">
    <property type="entry name" value="NAD(P)-bd_dom_sf"/>
</dbReference>
<dbReference type="OrthoDB" id="9772350at2"/>
<comment type="caution">
    <text evidence="2">The sequence shown here is derived from an EMBL/GenBank/DDBJ whole genome shotgun (WGS) entry which is preliminary data.</text>
</comment>
<organism evidence="2 3">
    <name type="scientific">Martelella alba</name>
    <dbReference type="NCBI Taxonomy" id="2590451"/>
    <lineage>
        <taxon>Bacteria</taxon>
        <taxon>Pseudomonadati</taxon>
        <taxon>Pseudomonadota</taxon>
        <taxon>Alphaproteobacteria</taxon>
        <taxon>Hyphomicrobiales</taxon>
        <taxon>Aurantimonadaceae</taxon>
        <taxon>Martelella</taxon>
    </lineage>
</organism>
<dbReference type="AlphaFoldDB" id="A0A506UCX4"/>
<dbReference type="Gene3D" id="3.40.50.720">
    <property type="entry name" value="NAD(P)-binding Rossmann-like Domain"/>
    <property type="match status" value="1"/>
</dbReference>
<gene>
    <name evidence="2" type="ORF">FJU08_09940</name>
</gene>
<dbReference type="Pfam" id="PF01408">
    <property type="entry name" value="GFO_IDH_MocA"/>
    <property type="match status" value="1"/>
</dbReference>